<reference evidence="7" key="1">
    <citation type="submission" date="2018-05" db="EMBL/GenBank/DDBJ databases">
        <authorList>
            <person name="Cea G.-C."/>
            <person name="William W."/>
        </authorList>
    </citation>
    <scope>NUCLEOTIDE SEQUENCE [LARGE SCALE GENOMIC DNA]</scope>
    <source>
        <strain evidence="7">DB21MT 5</strain>
    </source>
</reference>
<dbReference type="KEGG" id="mya:MORIYA_4040"/>
<proteinExistence type="predicted"/>
<dbReference type="AlphaFoldDB" id="A0A330LW91"/>
<accession>A0A330LW91</accession>
<dbReference type="RefSeq" id="WP_112717854.1">
    <property type="nucleotide sequence ID" value="NZ_LS483250.1"/>
</dbReference>
<evidence type="ECO:0000256" key="3">
    <source>
        <dbReference type="ARBA" id="ARBA00022795"/>
    </source>
</evidence>
<sequence length="104" mass="11614">MIDLKAALMVDITALSEQAKVALLTGDFDNCDMLLQQRQQCIEQLVNLTSPLAADTAAYLTQIITDDAAEINKLTTAKLELESQQMTTKRHARSIDRYLAIKQF</sequence>
<keyword evidence="3" id="KW-1005">Bacterial flagellum biogenesis</keyword>
<organism evidence="6 7">
    <name type="scientific">Moritella yayanosii</name>
    <dbReference type="NCBI Taxonomy" id="69539"/>
    <lineage>
        <taxon>Bacteria</taxon>
        <taxon>Pseudomonadati</taxon>
        <taxon>Pseudomonadota</taxon>
        <taxon>Gammaproteobacteria</taxon>
        <taxon>Alteromonadales</taxon>
        <taxon>Moritellaceae</taxon>
        <taxon>Moritella</taxon>
    </lineage>
</organism>
<evidence type="ECO:0000256" key="2">
    <source>
        <dbReference type="ARBA" id="ARBA00022490"/>
    </source>
</evidence>
<dbReference type="EMBL" id="LS483250">
    <property type="protein sequence ID" value="SQD80492.1"/>
    <property type="molecule type" value="Genomic_DNA"/>
</dbReference>
<keyword evidence="7" id="KW-1185">Reference proteome</keyword>
<name>A0A330LW91_9GAMM</name>
<keyword evidence="4" id="KW-0143">Chaperone</keyword>
<evidence type="ECO:0000313" key="7">
    <source>
        <dbReference type="Proteomes" id="UP000250163"/>
    </source>
</evidence>
<evidence type="ECO:0000256" key="1">
    <source>
        <dbReference type="ARBA" id="ARBA00004514"/>
    </source>
</evidence>
<comment type="subcellular location">
    <subcellularLocation>
        <location evidence="1">Cytoplasm</location>
        <location evidence="1">Cytosol</location>
    </subcellularLocation>
</comment>
<dbReference type="Pfam" id="PF05400">
    <property type="entry name" value="FliT"/>
    <property type="match status" value="1"/>
</dbReference>
<dbReference type="OrthoDB" id="6400702at2"/>
<keyword evidence="2" id="KW-0963">Cytoplasm</keyword>
<dbReference type="Proteomes" id="UP000250163">
    <property type="component" value="Chromosome MORIYA"/>
</dbReference>
<evidence type="ECO:0000313" key="6">
    <source>
        <dbReference type="EMBL" id="SQD80492.1"/>
    </source>
</evidence>
<evidence type="ECO:0000256" key="4">
    <source>
        <dbReference type="ARBA" id="ARBA00023186"/>
    </source>
</evidence>
<dbReference type="InterPro" id="IPR008622">
    <property type="entry name" value="FliT"/>
</dbReference>
<protein>
    <recommendedName>
        <fullName evidence="5">Flagellar protein FliT</fullName>
    </recommendedName>
</protein>
<gene>
    <name evidence="6" type="ORF">MORIYA_4040</name>
</gene>
<evidence type="ECO:0000256" key="5">
    <source>
        <dbReference type="ARBA" id="ARBA00093797"/>
    </source>
</evidence>